<reference evidence="3" key="1">
    <citation type="submission" date="2020-09" db="EMBL/GenBank/DDBJ databases">
        <authorList>
            <person name="Eze J.U."/>
            <person name="Rahube T.O."/>
        </authorList>
    </citation>
    <scope>NUCLEOTIDE SEQUENCE</scope>
</reference>
<organism evidence="3">
    <name type="scientific">feces metagenome</name>
    <dbReference type="NCBI Taxonomy" id="1861841"/>
    <lineage>
        <taxon>unclassified sequences</taxon>
        <taxon>metagenomes</taxon>
        <taxon>organismal metagenomes</taxon>
    </lineage>
</organism>
<keyword evidence="1" id="KW-0175">Coiled coil</keyword>
<protein>
    <submittedName>
        <fullName evidence="3">Uncharacterized protein</fullName>
    </submittedName>
</protein>
<feature type="transmembrane region" description="Helical" evidence="2">
    <location>
        <begin position="16"/>
        <end position="36"/>
    </location>
</feature>
<keyword evidence="2" id="KW-1133">Transmembrane helix</keyword>
<keyword evidence="2" id="KW-0472">Membrane</keyword>
<evidence type="ECO:0000313" key="3">
    <source>
        <dbReference type="EMBL" id="QOV05553.1"/>
    </source>
</evidence>
<sequence length="128" mass="13590">MLKGIYSTIVGGLSKYLVAILTGLLLAAGLATGVIYKQLDSARTEALQAAVVAQQYQDLANERKAALEASEALYEATITSLNTRAAAAEAQAKKFKEQNDALSKALAANRDWADAPIPDSVRNALKRP</sequence>
<proteinExistence type="predicted"/>
<dbReference type="EMBL" id="MT993626">
    <property type="protein sequence ID" value="QOV05553.1"/>
    <property type="molecule type" value="Genomic_DNA"/>
</dbReference>
<keyword evidence="2" id="KW-0812">Transmembrane</keyword>
<evidence type="ECO:0000256" key="2">
    <source>
        <dbReference type="SAM" id="Phobius"/>
    </source>
</evidence>
<accession>A0A7M2QN55</accession>
<name>A0A7M2QN55_9ZZZZ</name>
<evidence type="ECO:0000256" key="1">
    <source>
        <dbReference type="SAM" id="Coils"/>
    </source>
</evidence>
<dbReference type="AlphaFoldDB" id="A0A7M2QN55"/>
<feature type="coiled-coil region" evidence="1">
    <location>
        <begin position="78"/>
        <end position="105"/>
    </location>
</feature>